<protein>
    <recommendedName>
        <fullName evidence="4">Secreted protein</fullName>
    </recommendedName>
</protein>
<dbReference type="AlphaFoldDB" id="A0A238C2T5"/>
<dbReference type="EMBL" id="KZ269979">
    <property type="protein sequence ID" value="OZC11781.1"/>
    <property type="molecule type" value="Genomic_DNA"/>
</dbReference>
<evidence type="ECO:0008006" key="4">
    <source>
        <dbReference type="Google" id="ProtNLM"/>
    </source>
</evidence>
<feature type="chain" id="PRO_5013302966" description="Secreted protein" evidence="1">
    <location>
        <begin position="22"/>
        <end position="76"/>
    </location>
</feature>
<feature type="signal peptide" evidence="1">
    <location>
        <begin position="1"/>
        <end position="21"/>
    </location>
</feature>
<evidence type="ECO:0000256" key="1">
    <source>
        <dbReference type="SAM" id="SignalP"/>
    </source>
</evidence>
<proteinExistence type="predicted"/>
<organism evidence="2 3">
    <name type="scientific">Onchocerca flexuosa</name>
    <dbReference type="NCBI Taxonomy" id="387005"/>
    <lineage>
        <taxon>Eukaryota</taxon>
        <taxon>Metazoa</taxon>
        <taxon>Ecdysozoa</taxon>
        <taxon>Nematoda</taxon>
        <taxon>Chromadorea</taxon>
        <taxon>Rhabditida</taxon>
        <taxon>Spirurina</taxon>
        <taxon>Spiruromorpha</taxon>
        <taxon>Filarioidea</taxon>
        <taxon>Onchocercidae</taxon>
        <taxon>Onchocerca</taxon>
    </lineage>
</organism>
<dbReference type="Proteomes" id="UP000242913">
    <property type="component" value="Unassembled WGS sequence"/>
</dbReference>
<accession>A0A238C2T5</accession>
<name>A0A238C2T5_9BILA</name>
<reference evidence="2 3" key="1">
    <citation type="submission" date="2015-12" db="EMBL/GenBank/DDBJ databases">
        <title>Draft genome of the nematode, Onchocerca flexuosa.</title>
        <authorList>
            <person name="Mitreva M."/>
        </authorList>
    </citation>
    <scope>NUCLEOTIDE SEQUENCE [LARGE SCALE GENOMIC DNA]</scope>
    <source>
        <strain evidence="2">Red Deer</strain>
    </source>
</reference>
<evidence type="ECO:0000313" key="2">
    <source>
        <dbReference type="EMBL" id="OZC11781.1"/>
    </source>
</evidence>
<keyword evidence="1" id="KW-0732">Signal</keyword>
<evidence type="ECO:0000313" key="3">
    <source>
        <dbReference type="Proteomes" id="UP000242913"/>
    </source>
</evidence>
<keyword evidence="3" id="KW-1185">Reference proteome</keyword>
<gene>
    <name evidence="2" type="ORF">X798_00961</name>
</gene>
<sequence>MPVFFFCFLSKIMSWSTKSTAFRRCDETDEDEELRECMFASHPRTRDIFQVAVPTNLPMPIQIENKLTKNGKKINS</sequence>